<dbReference type="Pfam" id="PF05866">
    <property type="entry name" value="RusA"/>
    <property type="match status" value="1"/>
</dbReference>
<gene>
    <name evidence="1" type="ORF">OS125_11455</name>
</gene>
<dbReference type="EMBL" id="JAPMKV010000010">
    <property type="protein sequence ID" value="MCX7445847.1"/>
    <property type="molecule type" value="Genomic_DNA"/>
</dbReference>
<accession>A0ABT3WUD7</accession>
<name>A0ABT3WUD7_9CORY</name>
<dbReference type="Gene3D" id="3.30.1330.70">
    <property type="entry name" value="Holliday junction resolvase RusA"/>
    <property type="match status" value="1"/>
</dbReference>
<protein>
    <submittedName>
        <fullName evidence="1">RusA family crossover junction endodeoxyribonuclease</fullName>
    </submittedName>
</protein>
<organism evidence="1 2">
    <name type="scientific">Corynebacterium pygosceleis</name>
    <dbReference type="NCBI Taxonomy" id="2800406"/>
    <lineage>
        <taxon>Bacteria</taxon>
        <taxon>Bacillati</taxon>
        <taxon>Actinomycetota</taxon>
        <taxon>Actinomycetes</taxon>
        <taxon>Mycobacteriales</taxon>
        <taxon>Corynebacteriaceae</taxon>
        <taxon>Corynebacterium</taxon>
    </lineage>
</organism>
<dbReference type="InterPro" id="IPR008822">
    <property type="entry name" value="Endonuclease_RusA-like"/>
</dbReference>
<reference evidence="1" key="1">
    <citation type="submission" date="2022-11" db="EMBL/GenBank/DDBJ databases">
        <title>Corynebacterium sp. isolated from Penguins.</title>
        <authorList>
            <person name="Sedlar K."/>
            <person name="Svec P."/>
        </authorList>
    </citation>
    <scope>NUCLEOTIDE SEQUENCE</scope>
    <source>
        <strain evidence="1">P7003</strain>
    </source>
</reference>
<dbReference type="InterPro" id="IPR036614">
    <property type="entry name" value="RusA-like_sf"/>
</dbReference>
<comment type="caution">
    <text evidence="1">The sequence shown here is derived from an EMBL/GenBank/DDBJ whole genome shotgun (WGS) entry which is preliminary data.</text>
</comment>
<sequence length="137" mass="15143">MTSAFFAPGIPAPQGSKRHVGNGRMIESSRKVGPWRDAVALAARAAECTPIDGPVYVWIMFYLPRTKAMRRKPAPPMVQKPDLDKLVRSTLDALTGIAFHDDSQVTHITADKRRAAPDEETGALIHISTDRYAYAQR</sequence>
<evidence type="ECO:0000313" key="1">
    <source>
        <dbReference type="EMBL" id="MCX7445847.1"/>
    </source>
</evidence>
<evidence type="ECO:0000313" key="2">
    <source>
        <dbReference type="Proteomes" id="UP001081709"/>
    </source>
</evidence>
<dbReference type="SUPFAM" id="SSF103084">
    <property type="entry name" value="Holliday junction resolvase RusA"/>
    <property type="match status" value="1"/>
</dbReference>
<keyword evidence="2" id="KW-1185">Reference proteome</keyword>
<proteinExistence type="predicted"/>
<dbReference type="RefSeq" id="WP_267186868.1">
    <property type="nucleotide sequence ID" value="NZ_JAPMKV010000010.1"/>
</dbReference>
<dbReference type="Proteomes" id="UP001081709">
    <property type="component" value="Unassembled WGS sequence"/>
</dbReference>